<keyword evidence="2" id="KW-1185">Reference proteome</keyword>
<dbReference type="AlphaFoldDB" id="A0A2S9YK58"/>
<dbReference type="Proteomes" id="UP000237968">
    <property type="component" value="Unassembled WGS sequence"/>
</dbReference>
<comment type="caution">
    <text evidence="1">The sequence shown here is derived from an EMBL/GenBank/DDBJ whole genome shotgun (WGS) entry which is preliminary data.</text>
</comment>
<name>A0A2S9YK58_9BACT</name>
<proteinExistence type="predicted"/>
<organism evidence="1 2">
    <name type="scientific">Enhygromyxa salina</name>
    <dbReference type="NCBI Taxonomy" id="215803"/>
    <lineage>
        <taxon>Bacteria</taxon>
        <taxon>Pseudomonadati</taxon>
        <taxon>Myxococcota</taxon>
        <taxon>Polyangia</taxon>
        <taxon>Nannocystales</taxon>
        <taxon>Nannocystaceae</taxon>
        <taxon>Enhygromyxa</taxon>
    </lineage>
</organism>
<evidence type="ECO:0000313" key="2">
    <source>
        <dbReference type="Proteomes" id="UP000237968"/>
    </source>
</evidence>
<accession>A0A2S9YK58</accession>
<evidence type="ECO:0000313" key="1">
    <source>
        <dbReference type="EMBL" id="PRQ05491.1"/>
    </source>
</evidence>
<dbReference type="EMBL" id="PVNK01000011">
    <property type="protein sequence ID" value="PRQ05491.1"/>
    <property type="molecule type" value="Genomic_DNA"/>
</dbReference>
<evidence type="ECO:0008006" key="3">
    <source>
        <dbReference type="Google" id="ProtNLM"/>
    </source>
</evidence>
<sequence length="338" mass="34874">MRAIDGQTDQARVVRHVELAPSSVAYRLCYPARVSTLRTLITAGVATLTLLGCKPPGGDGDEGDGDEPATPIELDDAPALLAEQVCAQLFACSCPSAVGYEDEAECVATKTAEIEVMIDPIIGTGGTWSAECAGELAQTWSQWACLGPTSASREASYSSRTCPIVKGTLALGADCSVSGLGDNCQPGLACIDQVCVESPTFPIAVGGVCEYNWDTLPCESGAICDWNEDYTQRTCQTLPQAGDSCTGNSLCGPAANDLICNGETATCEPAPGVGEPCFQEFLCGPGTYCDGGKDFTCQPRVELGDGCGADAVCPVDASCVGNLCVADAAAVCGIQLWF</sequence>
<reference evidence="1 2" key="1">
    <citation type="submission" date="2018-03" db="EMBL/GenBank/DDBJ databases">
        <title>Draft Genome Sequences of the Obligatory Marine Myxobacteria Enhygromyxa salina SWB005.</title>
        <authorList>
            <person name="Poehlein A."/>
            <person name="Moghaddam J.A."/>
            <person name="Harms H."/>
            <person name="Alanjari M."/>
            <person name="Koenig G.M."/>
            <person name="Daniel R."/>
            <person name="Schaeberle T.F."/>
        </authorList>
    </citation>
    <scope>NUCLEOTIDE SEQUENCE [LARGE SCALE GENOMIC DNA]</scope>
    <source>
        <strain evidence="1 2">SWB005</strain>
    </source>
</reference>
<protein>
    <recommendedName>
        <fullName evidence="3">Dickkopf N-terminal cysteine-rich domain-containing protein</fullName>
    </recommendedName>
</protein>
<gene>
    <name evidence="1" type="ORF">ENSA5_02190</name>
</gene>